<evidence type="ECO:0008006" key="4">
    <source>
        <dbReference type="Google" id="ProtNLM"/>
    </source>
</evidence>
<name>A0A852UXQ8_9ACTN</name>
<comment type="caution">
    <text evidence="2">The sequence shown here is derived from an EMBL/GenBank/DDBJ whole genome shotgun (WGS) entry which is preliminary data.</text>
</comment>
<evidence type="ECO:0000313" key="3">
    <source>
        <dbReference type="Proteomes" id="UP000576393"/>
    </source>
</evidence>
<dbReference type="EMBL" id="JACCCO010000002">
    <property type="protein sequence ID" value="NYF42447.1"/>
    <property type="molecule type" value="Genomic_DNA"/>
</dbReference>
<dbReference type="AlphaFoldDB" id="A0A852UXQ8"/>
<sequence>MRSSLGGRRAGRVAVALALPLVLGFTAVPVLADPSPTAGEVAPDRRSGTEQNGVALLRVIVPDQAGVDRLNSMGVDLAEYEKPLDDGIEVHAVLSPQEAEELPKCGPVLRPSDAGVKARAGVPARA</sequence>
<organism evidence="2 3">
    <name type="scientific">Streptosporangium sandarakinum</name>
    <dbReference type="NCBI Taxonomy" id="1260955"/>
    <lineage>
        <taxon>Bacteria</taxon>
        <taxon>Bacillati</taxon>
        <taxon>Actinomycetota</taxon>
        <taxon>Actinomycetes</taxon>
        <taxon>Streptosporangiales</taxon>
        <taxon>Streptosporangiaceae</taxon>
        <taxon>Streptosporangium</taxon>
    </lineage>
</organism>
<keyword evidence="3" id="KW-1185">Reference proteome</keyword>
<proteinExistence type="predicted"/>
<keyword evidence="1" id="KW-0732">Signal</keyword>
<feature type="chain" id="PRO_5033038893" description="PASTA domain-containing protein" evidence="1">
    <location>
        <begin position="33"/>
        <end position="126"/>
    </location>
</feature>
<feature type="signal peptide" evidence="1">
    <location>
        <begin position="1"/>
        <end position="32"/>
    </location>
</feature>
<accession>A0A852UXQ8</accession>
<gene>
    <name evidence="2" type="ORF">HDA43_004648</name>
</gene>
<dbReference type="RefSeq" id="WP_179825040.1">
    <property type="nucleotide sequence ID" value="NZ_JACCCO010000002.1"/>
</dbReference>
<evidence type="ECO:0000256" key="1">
    <source>
        <dbReference type="SAM" id="SignalP"/>
    </source>
</evidence>
<protein>
    <recommendedName>
        <fullName evidence="4">PASTA domain-containing protein</fullName>
    </recommendedName>
</protein>
<evidence type="ECO:0000313" key="2">
    <source>
        <dbReference type="EMBL" id="NYF42447.1"/>
    </source>
</evidence>
<reference evidence="2 3" key="1">
    <citation type="submission" date="2020-07" db="EMBL/GenBank/DDBJ databases">
        <title>Sequencing the genomes of 1000 actinobacteria strains.</title>
        <authorList>
            <person name="Klenk H.-P."/>
        </authorList>
    </citation>
    <scope>NUCLEOTIDE SEQUENCE [LARGE SCALE GENOMIC DNA]</scope>
    <source>
        <strain evidence="2 3">DSM 45763</strain>
    </source>
</reference>
<dbReference type="Proteomes" id="UP000576393">
    <property type="component" value="Unassembled WGS sequence"/>
</dbReference>